<dbReference type="Gene3D" id="3.90.105.10">
    <property type="entry name" value="Molybdopterin biosynthesis moea protein, domain 2"/>
    <property type="match status" value="1"/>
</dbReference>
<dbReference type="Gene3D" id="3.40.980.10">
    <property type="entry name" value="MoaB/Mog-like domain"/>
    <property type="match status" value="1"/>
</dbReference>
<evidence type="ECO:0000256" key="2">
    <source>
        <dbReference type="ARBA" id="ARBA00005046"/>
    </source>
</evidence>
<proteinExistence type="inferred from homology"/>
<dbReference type="InterPro" id="IPR036425">
    <property type="entry name" value="MoaB/Mog-like_dom_sf"/>
</dbReference>
<comment type="function">
    <text evidence="1 7">Catalyzes the insertion of molybdate into adenylated molybdopterin with the concomitant release of AMP.</text>
</comment>
<dbReference type="EC" id="2.10.1.1" evidence="7"/>
<reference evidence="9 10" key="1">
    <citation type="journal article" date="2017" name="Infect. Genet. Evol.">
        <title>The new phylogeny of the genus Mycobacterium: The old and the news.</title>
        <authorList>
            <person name="Tortoli E."/>
            <person name="Fedrizzi T."/>
            <person name="Meehan C.J."/>
            <person name="Trovato A."/>
            <person name="Grottola A."/>
            <person name="Giacobazzi E."/>
            <person name="Serpini G.F."/>
            <person name="Tagliazucchi S."/>
            <person name="Fabio A."/>
            <person name="Bettua C."/>
            <person name="Bertorelli R."/>
            <person name="Frascaro F."/>
            <person name="De Sanctis V."/>
            <person name="Pecorari M."/>
            <person name="Jousson O."/>
            <person name="Segata N."/>
            <person name="Cirillo D.M."/>
        </authorList>
    </citation>
    <scope>NUCLEOTIDE SEQUENCE [LARGE SCALE GENOMIC DNA]</scope>
    <source>
        <strain evidence="9 10">CIP1034565</strain>
    </source>
</reference>
<dbReference type="Pfam" id="PF03454">
    <property type="entry name" value="MoeA_C"/>
    <property type="match status" value="1"/>
</dbReference>
<dbReference type="InterPro" id="IPR005110">
    <property type="entry name" value="MoeA_linker/N"/>
</dbReference>
<dbReference type="NCBIfam" id="TIGR00177">
    <property type="entry name" value="molyb_syn"/>
    <property type="match status" value="1"/>
</dbReference>
<dbReference type="NCBIfam" id="NF045515">
    <property type="entry name" value="Glp_gephyrin"/>
    <property type="match status" value="1"/>
</dbReference>
<keyword evidence="7" id="KW-0479">Metal-binding</keyword>
<dbReference type="SUPFAM" id="SSF63882">
    <property type="entry name" value="MoeA N-terminal region -like"/>
    <property type="match status" value="1"/>
</dbReference>
<dbReference type="STRING" id="85968.GCA_900073015_00152"/>
<comment type="cofactor">
    <cofactor evidence="7">
        <name>Mg(2+)</name>
        <dbReference type="ChEBI" id="CHEBI:18420"/>
    </cofactor>
</comment>
<organism evidence="9 10">
    <name type="scientific">Mycolicibacterium brumae</name>
    <dbReference type="NCBI Taxonomy" id="85968"/>
    <lineage>
        <taxon>Bacteria</taxon>
        <taxon>Bacillati</taxon>
        <taxon>Actinomycetota</taxon>
        <taxon>Actinomycetes</taxon>
        <taxon>Mycobacteriales</taxon>
        <taxon>Mycobacteriaceae</taxon>
        <taxon>Mycolicibacterium</taxon>
    </lineage>
</organism>
<dbReference type="EMBL" id="PDCN02000006">
    <property type="protein sequence ID" value="PIB76071.1"/>
    <property type="molecule type" value="Genomic_DNA"/>
</dbReference>
<dbReference type="Proteomes" id="UP000230551">
    <property type="component" value="Unassembled WGS sequence"/>
</dbReference>
<name>A0A2G5PCK5_9MYCO</name>
<keyword evidence="7" id="KW-0460">Magnesium</keyword>
<dbReference type="Gene3D" id="2.40.340.10">
    <property type="entry name" value="MoeA, C-terminal, domain IV"/>
    <property type="match status" value="1"/>
</dbReference>
<feature type="domain" description="MoaB/Mog" evidence="8">
    <location>
        <begin position="185"/>
        <end position="322"/>
    </location>
</feature>
<keyword evidence="10" id="KW-1185">Reference proteome</keyword>
<dbReference type="Gene3D" id="2.170.190.11">
    <property type="entry name" value="Molybdopterin biosynthesis moea protein, domain 3"/>
    <property type="match status" value="1"/>
</dbReference>
<dbReference type="InterPro" id="IPR001453">
    <property type="entry name" value="MoaB/Mog_dom"/>
</dbReference>
<sequence>MYRSVEDHLAAVLGRTRRTPIDRVGLDAADGATLALPALAGSAVPPFDNSAMDGFAVRFADVASAAAEQPVTLRVVADIPAGSGADPALAPETAARIMTGAPVPADADAIVPFEDTAGGLADSMAIAVVRRAPRTVGAHIRRAGEDLVAGDPVLGPGVLLGPLQLSALAAAGVAQVSVARRPRVAVVSTGSELVTAGEPLRRGQIPESNSILLAGLVSAAGAEVALRRVVDDAGDGPAEVVAEAAALRLDAVVFTGGVSAGAYEVVRESLGTAMEFTKVAMQPGKPQGFGATDGGMLLFGLPGNPVSAAVSFEAFVRPALLTMMGRNEIQRSRQIIPAGADWRSPRDRRQYLPAVVDRSDPAHPLVRPATGGGSGSHLAAGLGAAGGYAIVAAEVDQVRAGDPVEVMEL</sequence>
<dbReference type="PANTHER" id="PTHR10192">
    <property type="entry name" value="MOLYBDOPTERIN BIOSYNTHESIS PROTEIN"/>
    <property type="match status" value="1"/>
</dbReference>
<dbReference type="SMART" id="SM00852">
    <property type="entry name" value="MoCF_biosynth"/>
    <property type="match status" value="1"/>
</dbReference>
<dbReference type="GO" id="GO:0046872">
    <property type="term" value="F:metal ion binding"/>
    <property type="evidence" value="ECO:0007669"/>
    <property type="project" value="UniProtKB-UniRule"/>
</dbReference>
<evidence type="ECO:0000256" key="1">
    <source>
        <dbReference type="ARBA" id="ARBA00002901"/>
    </source>
</evidence>
<evidence type="ECO:0000256" key="7">
    <source>
        <dbReference type="RuleBase" id="RU365090"/>
    </source>
</evidence>
<evidence type="ECO:0000256" key="6">
    <source>
        <dbReference type="ARBA" id="ARBA00047317"/>
    </source>
</evidence>
<accession>A0A2G5PCK5</accession>
<comment type="similarity">
    <text evidence="3 7">Belongs to the MoeA family.</text>
</comment>
<dbReference type="SUPFAM" id="SSF63867">
    <property type="entry name" value="MoeA C-terminal domain-like"/>
    <property type="match status" value="1"/>
</dbReference>
<keyword evidence="4 7" id="KW-0500">Molybdenum</keyword>
<dbReference type="SUPFAM" id="SSF53218">
    <property type="entry name" value="Molybdenum cofactor biosynthesis proteins"/>
    <property type="match status" value="1"/>
</dbReference>
<evidence type="ECO:0000313" key="9">
    <source>
        <dbReference type="EMBL" id="PIB76071.1"/>
    </source>
</evidence>
<comment type="caution">
    <text evidence="9">The sequence shown here is derived from an EMBL/GenBank/DDBJ whole genome shotgun (WGS) entry which is preliminary data.</text>
</comment>
<evidence type="ECO:0000256" key="4">
    <source>
        <dbReference type="ARBA" id="ARBA00022505"/>
    </source>
</evidence>
<dbReference type="InterPro" id="IPR036135">
    <property type="entry name" value="MoeA_linker/N_sf"/>
</dbReference>
<dbReference type="GO" id="GO:0006777">
    <property type="term" value="P:Mo-molybdopterin cofactor biosynthetic process"/>
    <property type="evidence" value="ECO:0007669"/>
    <property type="project" value="UniProtKB-UniRule"/>
</dbReference>
<dbReference type="UniPathway" id="UPA00344"/>
<dbReference type="OrthoDB" id="9804758at2"/>
<dbReference type="Pfam" id="PF03453">
    <property type="entry name" value="MoeA_N"/>
    <property type="match status" value="1"/>
</dbReference>
<evidence type="ECO:0000256" key="3">
    <source>
        <dbReference type="ARBA" id="ARBA00010763"/>
    </source>
</evidence>
<evidence type="ECO:0000259" key="8">
    <source>
        <dbReference type="SMART" id="SM00852"/>
    </source>
</evidence>
<keyword evidence="5 7" id="KW-0501">Molybdenum cofactor biosynthesis</keyword>
<gene>
    <name evidence="9" type="ORF">CQY22_006670</name>
</gene>
<dbReference type="InterPro" id="IPR036688">
    <property type="entry name" value="MoeA_C_domain_IV_sf"/>
</dbReference>
<evidence type="ECO:0000256" key="5">
    <source>
        <dbReference type="ARBA" id="ARBA00023150"/>
    </source>
</evidence>
<protein>
    <recommendedName>
        <fullName evidence="7">Molybdopterin molybdenumtransferase</fullName>
        <ecNumber evidence="7">2.10.1.1</ecNumber>
    </recommendedName>
</protein>
<dbReference type="CDD" id="cd00887">
    <property type="entry name" value="MoeA"/>
    <property type="match status" value="1"/>
</dbReference>
<dbReference type="AlphaFoldDB" id="A0A2G5PCK5"/>
<dbReference type="PANTHER" id="PTHR10192:SF5">
    <property type="entry name" value="GEPHYRIN"/>
    <property type="match status" value="1"/>
</dbReference>
<evidence type="ECO:0000313" key="10">
    <source>
        <dbReference type="Proteomes" id="UP000230551"/>
    </source>
</evidence>
<dbReference type="InterPro" id="IPR005111">
    <property type="entry name" value="MoeA_C_domain_IV"/>
</dbReference>
<dbReference type="InterPro" id="IPR038987">
    <property type="entry name" value="MoeA-like"/>
</dbReference>
<dbReference type="RefSeq" id="WP_090584858.1">
    <property type="nucleotide sequence ID" value="NZ_CP104302.1"/>
</dbReference>
<dbReference type="Pfam" id="PF00994">
    <property type="entry name" value="MoCF_biosynth"/>
    <property type="match status" value="1"/>
</dbReference>
<keyword evidence="7 9" id="KW-0808">Transferase</keyword>
<dbReference type="GO" id="GO:0061599">
    <property type="term" value="F:molybdopterin molybdotransferase activity"/>
    <property type="evidence" value="ECO:0007669"/>
    <property type="project" value="UniProtKB-UniRule"/>
</dbReference>
<comment type="catalytic activity">
    <reaction evidence="6">
        <text>adenylyl-molybdopterin + molybdate = Mo-molybdopterin + AMP + H(+)</text>
        <dbReference type="Rhea" id="RHEA:35047"/>
        <dbReference type="ChEBI" id="CHEBI:15378"/>
        <dbReference type="ChEBI" id="CHEBI:36264"/>
        <dbReference type="ChEBI" id="CHEBI:62727"/>
        <dbReference type="ChEBI" id="CHEBI:71302"/>
        <dbReference type="ChEBI" id="CHEBI:456215"/>
        <dbReference type="EC" id="2.10.1.1"/>
    </reaction>
</comment>
<dbReference type="GO" id="GO:0005829">
    <property type="term" value="C:cytosol"/>
    <property type="evidence" value="ECO:0007669"/>
    <property type="project" value="TreeGrafter"/>
</dbReference>
<comment type="pathway">
    <text evidence="2 7">Cofactor biosynthesis; molybdopterin biosynthesis.</text>
</comment>